<dbReference type="Proteomes" id="UP000324222">
    <property type="component" value="Unassembled WGS sequence"/>
</dbReference>
<sequence>MAWKHPTGLWRRHDIVSVVRSRAAHAQKTQLNTLSRATLWHVTPEPVPRADEYQTLETASAPGIHQAAHWRFRDSGIRYSPAVGTGSDGSARPRNRFLEYLSLRFLPTTTVYLDFEDYDNVLFIFIYCLCILQPHTLKGSALELVS</sequence>
<accession>A0A5B7IT80</accession>
<gene>
    <name evidence="1" type="ORF">E2C01_083732</name>
</gene>
<proteinExistence type="predicted"/>
<keyword evidence="2" id="KW-1185">Reference proteome</keyword>
<dbReference type="AlphaFoldDB" id="A0A5B7IT80"/>
<name>A0A5B7IT80_PORTR</name>
<organism evidence="1 2">
    <name type="scientific">Portunus trituberculatus</name>
    <name type="common">Swimming crab</name>
    <name type="synonym">Neptunus trituberculatus</name>
    <dbReference type="NCBI Taxonomy" id="210409"/>
    <lineage>
        <taxon>Eukaryota</taxon>
        <taxon>Metazoa</taxon>
        <taxon>Ecdysozoa</taxon>
        <taxon>Arthropoda</taxon>
        <taxon>Crustacea</taxon>
        <taxon>Multicrustacea</taxon>
        <taxon>Malacostraca</taxon>
        <taxon>Eumalacostraca</taxon>
        <taxon>Eucarida</taxon>
        <taxon>Decapoda</taxon>
        <taxon>Pleocyemata</taxon>
        <taxon>Brachyura</taxon>
        <taxon>Eubrachyura</taxon>
        <taxon>Portunoidea</taxon>
        <taxon>Portunidae</taxon>
        <taxon>Portuninae</taxon>
        <taxon>Portunus</taxon>
    </lineage>
</organism>
<comment type="caution">
    <text evidence="1">The sequence shown here is derived from an EMBL/GenBank/DDBJ whole genome shotgun (WGS) entry which is preliminary data.</text>
</comment>
<evidence type="ECO:0000313" key="2">
    <source>
        <dbReference type="Proteomes" id="UP000324222"/>
    </source>
</evidence>
<reference evidence="1 2" key="1">
    <citation type="submission" date="2019-05" db="EMBL/GenBank/DDBJ databases">
        <title>Another draft genome of Portunus trituberculatus and its Hox gene families provides insights of decapod evolution.</title>
        <authorList>
            <person name="Jeong J.-H."/>
            <person name="Song I."/>
            <person name="Kim S."/>
            <person name="Choi T."/>
            <person name="Kim D."/>
            <person name="Ryu S."/>
            <person name="Kim W."/>
        </authorList>
    </citation>
    <scope>NUCLEOTIDE SEQUENCE [LARGE SCALE GENOMIC DNA]</scope>
    <source>
        <tissue evidence="1">Muscle</tissue>
    </source>
</reference>
<dbReference type="EMBL" id="VSRR010079010">
    <property type="protein sequence ID" value="MPC88811.1"/>
    <property type="molecule type" value="Genomic_DNA"/>
</dbReference>
<protein>
    <submittedName>
        <fullName evidence="1">Uncharacterized protein</fullName>
    </submittedName>
</protein>
<evidence type="ECO:0000313" key="1">
    <source>
        <dbReference type="EMBL" id="MPC88811.1"/>
    </source>
</evidence>